<comment type="caution">
    <text evidence="2">The sequence shown here is derived from an EMBL/GenBank/DDBJ whole genome shotgun (WGS) entry which is preliminary data.</text>
</comment>
<feature type="transmembrane region" description="Helical" evidence="1">
    <location>
        <begin position="243"/>
        <end position="262"/>
    </location>
</feature>
<evidence type="ECO:0000313" key="3">
    <source>
        <dbReference type="Proteomes" id="UP000295468"/>
    </source>
</evidence>
<dbReference type="EMBL" id="SNYI01000001">
    <property type="protein sequence ID" value="TDQ32854.1"/>
    <property type="molecule type" value="Genomic_DNA"/>
</dbReference>
<keyword evidence="1" id="KW-0472">Membrane</keyword>
<sequence length="530" mass="60258">MIGVNFATPGLRNEVNGEKLIFPCNKFYLGATNSRNQQTNPVFRHFISLQRKSFFRSSSFGKSLAIKILMGFFALYMLASFLGLGVALYFILEKQFPGSDPLLILSEYLVYWVLAELFMRYMLQKLPYMDVKPLLIQPISKSRIIHFLLGKTAFSFYNFMSLVFFVPFAVVLVNKDYPAIQVAGFVMAMVFIAQAINYTNFLVNKNEKVLIGLAVLLALFSGLEYFDIWSVTAYSGQVFYSFYSYPVAFLLPLLLVVVLYTINYRQLKQLLFLDVAVKKKTQAVSGSDLGWTRRLGNVSPFVRLDLRLIWRNKRTKTQVFISLAMVLYGLIFYTMDDFGSTSAMLVFVGIFITGIFMVNFGQFIPAWDSEYYGMMMAQNIPLRLYLESKSVLISVSIIVMFLLSIPYLYFGWEALAINTACALYNLGINIPVVLYFGSFNKKRIDLTKSPVGNMQGTSATQFLIILPLMVLPILLYLGIKFLFSFELALLILSLLGVGGFGARNYLMEFITSAYRKRKYAMVAGFGERNS</sequence>
<feature type="transmembrane region" description="Helical" evidence="1">
    <location>
        <begin position="485"/>
        <end position="506"/>
    </location>
</feature>
<keyword evidence="1" id="KW-1133">Transmembrane helix</keyword>
<gene>
    <name evidence="2" type="ORF">CLV82_0691</name>
</gene>
<feature type="transmembrane region" description="Helical" evidence="1">
    <location>
        <begin position="388"/>
        <end position="409"/>
    </location>
</feature>
<evidence type="ECO:0000256" key="1">
    <source>
        <dbReference type="SAM" id="Phobius"/>
    </source>
</evidence>
<reference evidence="2 3" key="1">
    <citation type="submission" date="2019-03" db="EMBL/GenBank/DDBJ databases">
        <title>Genomic Encyclopedia of Archaeal and Bacterial Type Strains, Phase II (KMG-II): from individual species to whole genera.</title>
        <authorList>
            <person name="Goeker M."/>
        </authorList>
    </citation>
    <scope>NUCLEOTIDE SEQUENCE [LARGE SCALE GENOMIC DNA]</scope>
    <source>
        <strain evidence="2 3">DSM 18435</strain>
    </source>
</reference>
<feature type="transmembrane region" description="Helical" evidence="1">
    <location>
        <begin position="341"/>
        <end position="367"/>
    </location>
</feature>
<name>A0A4R6TMY9_9FLAO</name>
<dbReference type="Pfam" id="PF18940">
    <property type="entry name" value="DUF5687"/>
    <property type="match status" value="1"/>
</dbReference>
<feature type="transmembrane region" description="Helical" evidence="1">
    <location>
        <begin position="210"/>
        <end position="231"/>
    </location>
</feature>
<evidence type="ECO:0008006" key="4">
    <source>
        <dbReference type="Google" id="ProtNLM"/>
    </source>
</evidence>
<keyword evidence="3" id="KW-1185">Reference proteome</keyword>
<protein>
    <recommendedName>
        <fullName evidence="4">ABC-2 type transport system permease protein</fullName>
    </recommendedName>
</protein>
<dbReference type="AlphaFoldDB" id="A0A4R6TMY9"/>
<proteinExistence type="predicted"/>
<feature type="transmembrane region" description="Helical" evidence="1">
    <location>
        <begin position="415"/>
        <end position="437"/>
    </location>
</feature>
<keyword evidence="1" id="KW-0812">Transmembrane</keyword>
<feature type="transmembrane region" description="Helical" evidence="1">
    <location>
        <begin position="144"/>
        <end position="173"/>
    </location>
</feature>
<feature type="transmembrane region" description="Helical" evidence="1">
    <location>
        <begin position="179"/>
        <end position="198"/>
    </location>
</feature>
<feature type="transmembrane region" description="Helical" evidence="1">
    <location>
        <begin position="64"/>
        <end position="91"/>
    </location>
</feature>
<evidence type="ECO:0000313" key="2">
    <source>
        <dbReference type="EMBL" id="TDQ32854.1"/>
    </source>
</evidence>
<accession>A0A4R6TMY9</accession>
<feature type="transmembrane region" description="Helical" evidence="1">
    <location>
        <begin position="103"/>
        <end position="123"/>
    </location>
</feature>
<feature type="transmembrane region" description="Helical" evidence="1">
    <location>
        <begin position="458"/>
        <end position="479"/>
    </location>
</feature>
<dbReference type="InterPro" id="IPR043742">
    <property type="entry name" value="DUF5687"/>
</dbReference>
<organism evidence="2 3">
    <name type="scientific">Zeaxanthinibacter enoshimensis</name>
    <dbReference type="NCBI Taxonomy" id="392009"/>
    <lineage>
        <taxon>Bacteria</taxon>
        <taxon>Pseudomonadati</taxon>
        <taxon>Bacteroidota</taxon>
        <taxon>Flavobacteriia</taxon>
        <taxon>Flavobacteriales</taxon>
        <taxon>Flavobacteriaceae</taxon>
        <taxon>Zeaxanthinibacter</taxon>
    </lineage>
</organism>
<dbReference type="Proteomes" id="UP000295468">
    <property type="component" value="Unassembled WGS sequence"/>
</dbReference>
<feature type="transmembrane region" description="Helical" evidence="1">
    <location>
        <begin position="317"/>
        <end position="335"/>
    </location>
</feature>